<dbReference type="PANTHER" id="PTHR43491">
    <property type="entry name" value="UDP-N-ACETYL-D-MANNOSAMINE DEHYDROGENASE"/>
    <property type="match status" value="1"/>
</dbReference>
<evidence type="ECO:0000256" key="3">
    <source>
        <dbReference type="ARBA" id="ARBA00016796"/>
    </source>
</evidence>
<dbReference type="EC" id="1.1.1.336" evidence="2"/>
<keyword evidence="11" id="KW-1185">Reference proteome</keyword>
<evidence type="ECO:0000256" key="4">
    <source>
        <dbReference type="ARBA" id="ARBA00023002"/>
    </source>
</evidence>
<dbReference type="PIRSF" id="PIRSF000124">
    <property type="entry name" value="UDPglc_GDPman_dh"/>
    <property type="match status" value="1"/>
</dbReference>
<dbReference type="NCBIfam" id="TIGR03026">
    <property type="entry name" value="NDP-sugDHase"/>
    <property type="match status" value="1"/>
</dbReference>
<dbReference type="RefSeq" id="WP_076431562.1">
    <property type="nucleotide sequence ID" value="NZ_FTNO01000004.1"/>
</dbReference>
<dbReference type="GO" id="GO:0000271">
    <property type="term" value="P:polysaccharide biosynthetic process"/>
    <property type="evidence" value="ECO:0007669"/>
    <property type="project" value="InterPro"/>
</dbReference>
<keyword evidence="5" id="KW-0520">NAD</keyword>
<evidence type="ECO:0000256" key="7">
    <source>
        <dbReference type="ARBA" id="ARBA00049130"/>
    </source>
</evidence>
<evidence type="ECO:0000313" key="11">
    <source>
        <dbReference type="Proteomes" id="UP000186914"/>
    </source>
</evidence>
<dbReference type="InterPro" id="IPR036291">
    <property type="entry name" value="NAD(P)-bd_dom_sf"/>
</dbReference>
<dbReference type="InterPro" id="IPR001732">
    <property type="entry name" value="UDP-Glc/GDP-Man_DH_N"/>
</dbReference>
<evidence type="ECO:0000256" key="5">
    <source>
        <dbReference type="ARBA" id="ARBA00023027"/>
    </source>
</evidence>
<evidence type="ECO:0000256" key="2">
    <source>
        <dbReference type="ARBA" id="ARBA00012935"/>
    </source>
</evidence>
<comment type="catalytic activity">
    <reaction evidence="7">
        <text>UDP-N-acetyl-alpha-D-mannosamine + 2 NAD(+) + H2O = UDP-N-acetyl-alpha-D-mannosaminouronate + 2 NADH + 3 H(+)</text>
        <dbReference type="Rhea" id="RHEA:25780"/>
        <dbReference type="ChEBI" id="CHEBI:15377"/>
        <dbReference type="ChEBI" id="CHEBI:15378"/>
        <dbReference type="ChEBI" id="CHEBI:57540"/>
        <dbReference type="ChEBI" id="CHEBI:57945"/>
        <dbReference type="ChEBI" id="CHEBI:68623"/>
        <dbReference type="ChEBI" id="CHEBI:70731"/>
        <dbReference type="EC" id="1.1.1.336"/>
    </reaction>
</comment>
<dbReference type="Pfam" id="PF00984">
    <property type="entry name" value="UDPG_MGDP_dh"/>
    <property type="match status" value="1"/>
</dbReference>
<reference evidence="11" key="1">
    <citation type="submission" date="2017-01" db="EMBL/GenBank/DDBJ databases">
        <authorList>
            <person name="Varghese N."/>
            <person name="Submissions S."/>
        </authorList>
    </citation>
    <scope>NUCLEOTIDE SEQUENCE [LARGE SCALE GENOMIC DNA]</scope>
    <source>
        <strain evidence="11">CGMCC 1.7737</strain>
    </source>
</reference>
<dbReference type="PANTHER" id="PTHR43491:SF2">
    <property type="entry name" value="UDP-N-ACETYL-D-MANNOSAMINE DEHYDROGENASE"/>
    <property type="match status" value="1"/>
</dbReference>
<proteinExistence type="inferred from homology"/>
<dbReference type="SUPFAM" id="SSF51735">
    <property type="entry name" value="NAD(P)-binding Rossmann-fold domains"/>
    <property type="match status" value="1"/>
</dbReference>
<dbReference type="Pfam" id="PF03721">
    <property type="entry name" value="UDPG_MGDP_dh_N"/>
    <property type="match status" value="1"/>
</dbReference>
<evidence type="ECO:0000259" key="9">
    <source>
        <dbReference type="SMART" id="SM00984"/>
    </source>
</evidence>
<dbReference type="SUPFAM" id="SSF48179">
    <property type="entry name" value="6-phosphogluconate dehydrogenase C-terminal domain-like"/>
    <property type="match status" value="1"/>
</dbReference>
<protein>
    <recommendedName>
        <fullName evidence="3">UDP-N-acetyl-D-mannosamine dehydrogenase</fullName>
        <ecNumber evidence="2">1.1.1.336</ecNumber>
    </recommendedName>
    <alternativeName>
        <fullName evidence="6">UDP-ManNAc 6-dehydrogenase</fullName>
    </alternativeName>
</protein>
<dbReference type="GO" id="GO:0051287">
    <property type="term" value="F:NAD binding"/>
    <property type="evidence" value="ECO:0007669"/>
    <property type="project" value="InterPro"/>
</dbReference>
<dbReference type="EMBL" id="FTNO01000004">
    <property type="protein sequence ID" value="SIR76608.1"/>
    <property type="molecule type" value="Genomic_DNA"/>
</dbReference>
<evidence type="ECO:0000256" key="6">
    <source>
        <dbReference type="ARBA" id="ARBA00030172"/>
    </source>
</evidence>
<evidence type="ECO:0000313" key="10">
    <source>
        <dbReference type="EMBL" id="SIR76608.1"/>
    </source>
</evidence>
<comment type="similarity">
    <text evidence="1 8">Belongs to the UDP-glucose/GDP-mannose dehydrogenase family.</text>
</comment>
<evidence type="ECO:0000256" key="1">
    <source>
        <dbReference type="ARBA" id="ARBA00006601"/>
    </source>
</evidence>
<sequence>MSTLCIHGLGYIGLPTAAMFANYDHDVVGYDTSEEVVTRLSDGEVHFDEPGLRAFVTQAIESEQLTISNEVVEAKYHIICVPTPFDRETKEAGLEYVESAGQAIEPHLRPGDTVILESTVPPGTTADVLRPILEESGLDAGEDFALAHCPETVLPGDIITELKQNARIIGGVNGVSTEAAVRLYESFVEAEIHTTANATTAEFVKLIQNTFRDANIAIANEIAKLAHDYEIDSREAISLANEHPRVNIHHPGPGVGGHCLPVDPWFLGQNSEELDLIKHAREVNDGMSGYIIDILKEELGGLEDTKIAIFGVAYKGNVGDTRESPGLKLARELQAVSPQQEIAMPDGGVEVDTSSSPSITLHDPHVNDQTLQLLSREEAVDGADAIVIATDHDEFEEIDPLFISRFMNNNLVIDSKAILDEDRWNTEGFRVSRI</sequence>
<dbReference type="Proteomes" id="UP000186914">
    <property type="component" value="Unassembled WGS sequence"/>
</dbReference>
<dbReference type="InterPro" id="IPR014027">
    <property type="entry name" value="UDP-Glc/GDP-Man_DH_C"/>
</dbReference>
<dbReference type="InterPro" id="IPR028359">
    <property type="entry name" value="UDP_ManNAc/GlcNAc_DH"/>
</dbReference>
<dbReference type="PIRSF" id="PIRSF500136">
    <property type="entry name" value="UDP_ManNAc_DH"/>
    <property type="match status" value="1"/>
</dbReference>
<dbReference type="OrthoDB" id="372050at2157"/>
<dbReference type="GO" id="GO:0089714">
    <property type="term" value="F:UDP-N-acetyl-D-mannosamine dehydrogenase activity"/>
    <property type="evidence" value="ECO:0007669"/>
    <property type="project" value="UniProtKB-EC"/>
</dbReference>
<dbReference type="AlphaFoldDB" id="A0A1N7DLG8"/>
<keyword evidence="4" id="KW-0560">Oxidoreductase</keyword>
<dbReference type="InterPro" id="IPR017476">
    <property type="entry name" value="UDP-Glc/GDP-Man"/>
</dbReference>
<dbReference type="InterPro" id="IPR036220">
    <property type="entry name" value="UDP-Glc/GDP-Man_DH_C_sf"/>
</dbReference>
<accession>A0A1N7DLG8</accession>
<evidence type="ECO:0000256" key="8">
    <source>
        <dbReference type="PIRNR" id="PIRNR000124"/>
    </source>
</evidence>
<gene>
    <name evidence="10" type="ORF">SAMN05421858_3720</name>
</gene>
<dbReference type="InterPro" id="IPR014026">
    <property type="entry name" value="UDP-Glc/GDP-Man_DH_dimer"/>
</dbReference>
<dbReference type="GO" id="GO:0016628">
    <property type="term" value="F:oxidoreductase activity, acting on the CH-CH group of donors, NAD or NADP as acceptor"/>
    <property type="evidence" value="ECO:0007669"/>
    <property type="project" value="InterPro"/>
</dbReference>
<dbReference type="Gene3D" id="3.40.50.720">
    <property type="entry name" value="NAD(P)-binding Rossmann-like Domain"/>
    <property type="match status" value="2"/>
</dbReference>
<name>A0A1N7DLG8_9EURY</name>
<dbReference type="Pfam" id="PF03720">
    <property type="entry name" value="UDPG_MGDP_dh_C"/>
    <property type="match status" value="1"/>
</dbReference>
<feature type="domain" description="UDP-glucose/GDP-mannose dehydrogenase C-terminal" evidence="9">
    <location>
        <begin position="308"/>
        <end position="421"/>
    </location>
</feature>
<dbReference type="InterPro" id="IPR008927">
    <property type="entry name" value="6-PGluconate_DH-like_C_sf"/>
</dbReference>
<dbReference type="SMART" id="SM00984">
    <property type="entry name" value="UDPG_MGDP_dh_C"/>
    <property type="match status" value="1"/>
</dbReference>
<dbReference type="SUPFAM" id="SSF52413">
    <property type="entry name" value="UDP-glucose/GDP-mannose dehydrogenase C-terminal domain"/>
    <property type="match status" value="1"/>
</dbReference>
<organism evidence="10 11">
    <name type="scientific">Haladaptatus litoreus</name>
    <dbReference type="NCBI Taxonomy" id="553468"/>
    <lineage>
        <taxon>Archaea</taxon>
        <taxon>Methanobacteriati</taxon>
        <taxon>Methanobacteriota</taxon>
        <taxon>Stenosarchaea group</taxon>
        <taxon>Halobacteria</taxon>
        <taxon>Halobacteriales</taxon>
        <taxon>Haladaptataceae</taxon>
        <taxon>Haladaptatus</taxon>
    </lineage>
</organism>